<dbReference type="Proteomes" id="UP001230649">
    <property type="component" value="Unassembled WGS sequence"/>
</dbReference>
<proteinExistence type="predicted"/>
<accession>A0ACC2VYJ5</accession>
<name>A0ACC2VYJ5_9TREE</name>
<organism evidence="1 2">
    <name type="scientific">Naganishia adeliensis</name>
    <dbReference type="NCBI Taxonomy" id="92952"/>
    <lineage>
        <taxon>Eukaryota</taxon>
        <taxon>Fungi</taxon>
        <taxon>Dikarya</taxon>
        <taxon>Basidiomycota</taxon>
        <taxon>Agaricomycotina</taxon>
        <taxon>Tremellomycetes</taxon>
        <taxon>Filobasidiales</taxon>
        <taxon>Filobasidiaceae</taxon>
        <taxon>Naganishia</taxon>
    </lineage>
</organism>
<sequence>MIIHDESKAPPPPPERLSESSHSLPRRTPPSTKKAFPNNSPLLSFSIKGASKRSVSGQGSSQESIGPSSSQGSTTAPEKPQPRPLPTPSVHPLPAKPTSVSIAFPRSSGPRDVMPVQGMSVRGASSLTRPAEVPVVQKMEEDEEEGEVVEEPVEEPRHSGNGVKEERRDVWVEEKEERREARDDVKEEHIPTAPSSALTDVFPSSQPPPIPETQTTPIPESQANESDTSKRRERRRSKWEQDDSPVRKREEKKETSHRSQDSKDSTSYKPQDGTESTQVRESTQVKVSIQAKESTQVKWDEAVEKAEASRTSGEIRDESRHRSRSRGRAGNAASVRSHSRTSSRHSPPLSSASARKDTSDFPARTGTDTWKPIDEGSYSRSRPEHERSNRHYRQDNSHDHDRRALPYEYSQPVRRGLDYGATEEADPVHREHRKHHDRHNSQRYDRPSNRPYRDDYHQEGNREYANTSHVGDEERPLPPRLQGEPYDRRSGGSQEQRSRRRSPLYGEFAQRPATQEGQWNAASQEANTTSRHNNTGWGNAPLSQNEPGSAIDDGTSGWRRPYASQRNYDREAEPRGDWNARRQHGWDAPHDRGRHGYGNTYRGNGTYPASNDRPRGQAEEYRHLSPKRERPEVPVKDEPNPLKRSGSPLRPLDDPVEGEPATKKQRLEPDELKRTQEKMNPQSTWGAVPSVPFDAPPGLPDEDVPPAPPSPPPSPPAEMNISGDGTNAPPHADSPMQIETPDEPPVAQTPIQRAIGAVAAETQPVVDLAPPPASITVTPANNLATIVSGEEQQNETLAPLSELAPLIPPAWSPVLPASPVIPASQAGTVWRQTSPMMQSPVMPAGSTQNTGDPSRAPTPNPNAAFSLLDLQTPFSNGDTLPADRSTFMRRKGDKLDPADDLKAYNKKFVGIARLEDFIMPTGADKKEATLGKGTFGVVTKAVKKQGNQVVALKLLQPPEEAKGQGKAGVLGTTVREIKILKLLNHENIVPLLDIVVDRDRTSDLKTFLVFPYMDHDLCGLLKNPGLEITDSLIKLYLLQLLEGVAYMHHNNIVHRDLKSANILLNNTGLLQIADFGLARAVPQDMLYGCDDDIFMTNMVVTRWYRAPELFMGETQYGFEVDMWSVGSDPDQLKVIFDSCGTPDQSYLRYDTVLQHKEVINDNQGADSRKVIPVTEIATPPRKRVLRDDSRYHHAIKEFKDLLDKFLQLDPSKRITAAQALEDRYIWMAPGPLPRNEVKHLAASKERRDQQEETEAKERNREVERVQQAHANIQAQMVSSAVMGNMPPRVHMQPPRAQLPPHQFPPQATNPYAAPPTNYYPSQPPLMDPPMPPNSMSYNSNVGPPPGVMMNPYAAPNVSAFPPVAMGRPPPDIRQDNIGMPPQSQPRPASNFGGNRQHGVPSNGGVQPGPSGLPFRPNFKGNFNPGPARPPATSQEQPPRNPRPVNPDRFG</sequence>
<gene>
    <name evidence="1" type="ORF">QFC20_004710</name>
</gene>
<protein>
    <submittedName>
        <fullName evidence="1">Uncharacterized protein</fullName>
    </submittedName>
</protein>
<keyword evidence="2" id="KW-1185">Reference proteome</keyword>
<evidence type="ECO:0000313" key="1">
    <source>
        <dbReference type="EMBL" id="KAJ9103706.1"/>
    </source>
</evidence>
<evidence type="ECO:0000313" key="2">
    <source>
        <dbReference type="Proteomes" id="UP001230649"/>
    </source>
</evidence>
<dbReference type="EMBL" id="JASBWS010000057">
    <property type="protein sequence ID" value="KAJ9103706.1"/>
    <property type="molecule type" value="Genomic_DNA"/>
</dbReference>
<comment type="caution">
    <text evidence="1">The sequence shown here is derived from an EMBL/GenBank/DDBJ whole genome shotgun (WGS) entry which is preliminary data.</text>
</comment>
<reference evidence="1" key="1">
    <citation type="submission" date="2023-04" db="EMBL/GenBank/DDBJ databases">
        <title>Draft Genome sequencing of Naganishia species isolated from polar environments using Oxford Nanopore Technology.</title>
        <authorList>
            <person name="Leo P."/>
            <person name="Venkateswaran K."/>
        </authorList>
    </citation>
    <scope>NUCLEOTIDE SEQUENCE</scope>
    <source>
        <strain evidence="1">MNA-CCFEE 5262</strain>
    </source>
</reference>